<proteinExistence type="predicted"/>
<organism evidence="1 2">
    <name type="scientific">Rhizobium changzhiense</name>
    <dbReference type="NCBI Taxonomy" id="2692317"/>
    <lineage>
        <taxon>Bacteria</taxon>
        <taxon>Pseudomonadati</taxon>
        <taxon>Pseudomonadota</taxon>
        <taxon>Alphaproteobacteria</taxon>
        <taxon>Hyphomicrobiales</taxon>
        <taxon>Rhizobiaceae</taxon>
        <taxon>Rhizobium/Agrobacterium group</taxon>
        <taxon>Rhizobium</taxon>
    </lineage>
</organism>
<protein>
    <submittedName>
        <fullName evidence="1">FMN-binding negative transcriptional regulator</fullName>
    </submittedName>
</protein>
<evidence type="ECO:0000313" key="2">
    <source>
        <dbReference type="Proteomes" id="UP000532162"/>
    </source>
</evidence>
<dbReference type="Proteomes" id="UP000532162">
    <property type="component" value="Unassembled WGS sequence"/>
</dbReference>
<dbReference type="PANTHER" id="PTHR35802:SF1">
    <property type="entry name" value="PROTEASE SYNTHASE AND SPORULATION PROTEIN PAI 2"/>
    <property type="match status" value="1"/>
</dbReference>
<accession>A0A7Z0RN42</accession>
<reference evidence="1 2" key="1">
    <citation type="submission" date="2020-07" db="EMBL/GenBank/DDBJ databases">
        <authorList>
            <person name="Sun Q."/>
        </authorList>
    </citation>
    <scope>NUCLEOTIDE SEQUENCE [LARGE SCALE GENOMIC DNA]</scope>
    <source>
        <strain evidence="1 2">WYCCWR 11290</strain>
    </source>
</reference>
<sequence length="232" mass="25095">MHYAEYKHTDPAVVRTLVDTFPFAAILVNGSKGPRIAHAPLTFRNGKAPVGALEFHLAKANPIAGDMNIGVPVTILVQGPGAAISPSWFTSSFPQPDSDRSRTAPTYNYVSLIMNGRLEFMDDLALQAQIKDLVLDSEPDSGWRTEELAPDLWQGWRKLIQGYRLEIESFDLTVKLSHGDVPEDRSGVVAGLLKRGVLADVSMAHLVGGYDGNSGSLPSLFRALKHGVGTSS</sequence>
<dbReference type="SUPFAM" id="SSF50475">
    <property type="entry name" value="FMN-binding split barrel"/>
    <property type="match status" value="1"/>
</dbReference>
<comment type="caution">
    <text evidence="1">The sequence shown here is derived from an EMBL/GenBank/DDBJ whole genome shotgun (WGS) entry which is preliminary data.</text>
</comment>
<dbReference type="Gene3D" id="2.30.110.10">
    <property type="entry name" value="Electron Transport, Fmn-binding Protein, Chain A"/>
    <property type="match status" value="1"/>
</dbReference>
<evidence type="ECO:0000313" key="1">
    <source>
        <dbReference type="EMBL" id="NZD63429.1"/>
    </source>
</evidence>
<dbReference type="Pfam" id="PF04299">
    <property type="entry name" value="FMN_bind_2"/>
    <property type="match status" value="1"/>
</dbReference>
<dbReference type="EMBL" id="JACCPJ010000005">
    <property type="protein sequence ID" value="NZD63429.1"/>
    <property type="molecule type" value="Genomic_DNA"/>
</dbReference>
<dbReference type="InterPro" id="IPR007396">
    <property type="entry name" value="TR_PAI2-type"/>
</dbReference>
<gene>
    <name evidence="1" type="ORF">HX900_20255</name>
</gene>
<dbReference type="AlphaFoldDB" id="A0A7Z0RN42"/>
<dbReference type="RefSeq" id="WP_180695664.1">
    <property type="nucleotide sequence ID" value="NZ_JACCPJ010000005.1"/>
</dbReference>
<name>A0A7Z0RN42_9HYPH</name>
<dbReference type="InterPro" id="IPR012349">
    <property type="entry name" value="Split_barrel_FMN-bd"/>
</dbReference>
<dbReference type="PANTHER" id="PTHR35802">
    <property type="entry name" value="PROTEASE SYNTHASE AND SPORULATION PROTEIN PAI 2"/>
    <property type="match status" value="1"/>
</dbReference>